<dbReference type="VEuPathDB" id="VectorBase:GAUT050654"/>
<evidence type="ECO:0008006" key="3">
    <source>
        <dbReference type="Google" id="ProtNLM"/>
    </source>
</evidence>
<protein>
    <recommendedName>
        <fullName evidence="3">RanBD1 domain-containing protein</fullName>
    </recommendedName>
</protein>
<name>A0A1A9VXD5_GLOAU</name>
<sequence length="135" mass="14886">MSNAGFNFDFEKPSASKAATNFRFPQTLVGSGGVPRTFAFPDNKLTATQTLHLKKAKIKMADYSHRKPVESTEKNQLVVRADNNLGVILANLILSRHLPATGMGKNYVKLLCFPIPDCNKLTPLLLRVKAEEDAD</sequence>
<dbReference type="InterPro" id="IPR011993">
    <property type="entry name" value="PH-like_dom_sf"/>
</dbReference>
<dbReference type="Proteomes" id="UP000078200">
    <property type="component" value="Unassembled WGS sequence"/>
</dbReference>
<dbReference type="SUPFAM" id="SSF50729">
    <property type="entry name" value="PH domain-like"/>
    <property type="match status" value="1"/>
</dbReference>
<keyword evidence="2" id="KW-1185">Reference proteome</keyword>
<proteinExistence type="predicted"/>
<reference evidence="1" key="1">
    <citation type="submission" date="2020-05" db="UniProtKB">
        <authorList>
            <consortium name="EnsemblMetazoa"/>
        </authorList>
    </citation>
    <scope>IDENTIFICATION</scope>
    <source>
        <strain evidence="1">TTRI</strain>
    </source>
</reference>
<evidence type="ECO:0000313" key="2">
    <source>
        <dbReference type="Proteomes" id="UP000078200"/>
    </source>
</evidence>
<dbReference type="Gene3D" id="2.30.29.30">
    <property type="entry name" value="Pleckstrin-homology domain (PH domain)/Phosphotyrosine-binding domain (PTB)"/>
    <property type="match status" value="1"/>
</dbReference>
<dbReference type="AlphaFoldDB" id="A0A1A9VXD5"/>
<accession>A0A1A9VXD5</accession>
<dbReference type="EnsemblMetazoa" id="GAUT050654-RA">
    <property type="protein sequence ID" value="GAUT050654-PA"/>
    <property type="gene ID" value="GAUT050654"/>
</dbReference>
<evidence type="ECO:0000313" key="1">
    <source>
        <dbReference type="EnsemblMetazoa" id="GAUT050654-PA"/>
    </source>
</evidence>
<dbReference type="STRING" id="7395.A0A1A9VXD5"/>
<organism evidence="1 2">
    <name type="scientific">Glossina austeni</name>
    <name type="common">Savannah tsetse fly</name>
    <dbReference type="NCBI Taxonomy" id="7395"/>
    <lineage>
        <taxon>Eukaryota</taxon>
        <taxon>Metazoa</taxon>
        <taxon>Ecdysozoa</taxon>
        <taxon>Arthropoda</taxon>
        <taxon>Hexapoda</taxon>
        <taxon>Insecta</taxon>
        <taxon>Pterygota</taxon>
        <taxon>Neoptera</taxon>
        <taxon>Endopterygota</taxon>
        <taxon>Diptera</taxon>
        <taxon>Brachycera</taxon>
        <taxon>Muscomorpha</taxon>
        <taxon>Hippoboscoidea</taxon>
        <taxon>Glossinidae</taxon>
        <taxon>Glossina</taxon>
    </lineage>
</organism>